<evidence type="ECO:0000256" key="5">
    <source>
        <dbReference type="ARBA" id="ARBA00022777"/>
    </source>
</evidence>
<comment type="catalytic activity">
    <reaction evidence="1">
        <text>ATP + protein L-histidine = ADP + protein N-phospho-L-histidine.</text>
        <dbReference type="EC" id="2.7.13.3"/>
    </reaction>
</comment>
<dbReference type="GO" id="GO:0005524">
    <property type="term" value="F:ATP binding"/>
    <property type="evidence" value="ECO:0007669"/>
    <property type="project" value="UniProtKB-KW"/>
</dbReference>
<dbReference type="Pfam" id="PF02518">
    <property type="entry name" value="HATPase_c"/>
    <property type="match status" value="1"/>
</dbReference>
<keyword evidence="8" id="KW-0812">Transmembrane</keyword>
<dbReference type="SUPFAM" id="SSF55874">
    <property type="entry name" value="ATPase domain of HSP90 chaperone/DNA topoisomerase II/histidine kinase"/>
    <property type="match status" value="1"/>
</dbReference>
<gene>
    <name evidence="10" type="ORF">ACFQMA_17000</name>
</gene>
<dbReference type="GeneID" id="78821838"/>
<dbReference type="EC" id="2.7.13.3" evidence="2"/>
<evidence type="ECO:0000256" key="4">
    <source>
        <dbReference type="ARBA" id="ARBA00022741"/>
    </source>
</evidence>
<dbReference type="CDD" id="cd00075">
    <property type="entry name" value="HATPase"/>
    <property type="match status" value="1"/>
</dbReference>
<evidence type="ECO:0000313" key="10">
    <source>
        <dbReference type="EMBL" id="MFC7141523.1"/>
    </source>
</evidence>
<evidence type="ECO:0000256" key="6">
    <source>
        <dbReference type="ARBA" id="ARBA00022840"/>
    </source>
</evidence>
<dbReference type="InterPro" id="IPR036890">
    <property type="entry name" value="HATPase_C_sf"/>
</dbReference>
<evidence type="ECO:0000256" key="7">
    <source>
        <dbReference type="SAM" id="MobiDB-lite"/>
    </source>
</evidence>
<dbReference type="InterPro" id="IPR003594">
    <property type="entry name" value="HATPase_dom"/>
</dbReference>
<dbReference type="Proteomes" id="UP001596432">
    <property type="component" value="Unassembled WGS sequence"/>
</dbReference>
<organism evidence="10 11">
    <name type="scientific">Halosimplex aquaticum</name>
    <dbReference type="NCBI Taxonomy" id="3026162"/>
    <lineage>
        <taxon>Archaea</taxon>
        <taxon>Methanobacteriati</taxon>
        <taxon>Methanobacteriota</taxon>
        <taxon>Stenosarchaea group</taxon>
        <taxon>Halobacteria</taxon>
        <taxon>Halobacteriales</taxon>
        <taxon>Haloarculaceae</taxon>
        <taxon>Halosimplex</taxon>
    </lineage>
</organism>
<dbReference type="PROSITE" id="PS50109">
    <property type="entry name" value="HIS_KIN"/>
    <property type="match status" value="1"/>
</dbReference>
<keyword evidence="5 10" id="KW-0418">Kinase</keyword>
<dbReference type="SMART" id="SM00387">
    <property type="entry name" value="HATPase_c"/>
    <property type="match status" value="1"/>
</dbReference>
<evidence type="ECO:0000259" key="9">
    <source>
        <dbReference type="PROSITE" id="PS50109"/>
    </source>
</evidence>
<feature type="transmembrane region" description="Helical" evidence="8">
    <location>
        <begin position="95"/>
        <end position="121"/>
    </location>
</feature>
<dbReference type="RefSeq" id="WP_274322604.1">
    <property type="nucleotide sequence ID" value="NZ_CP118158.1"/>
</dbReference>
<name>A0ABD5Y6N0_9EURY</name>
<keyword evidence="3" id="KW-0808">Transferase</keyword>
<keyword evidence="8" id="KW-1133">Transmembrane helix</keyword>
<sequence length="401" mass="43422">MNPSLRIERSRIPRYLVGIAAVLAGVTICEGVLRTLGVFVGPSGETLVFEGEFLVGVLTTVPFVAGIGYAGYWLPRSDLESARYPRILRWLLRGAVLSLAFNLLLIAVIGVTSVAMFVAWVRWSVAVGAGLGLAIGVSEGRAVQKSVEAELARDRSARLTRQRDLLNYLNSFLRHEGLNTVQVISGHAKLLMEESDPGSDAHAHSEVIYRRSEDITDVITDVRLLIKVAHEETPLEPVDVGEVLRREIEKLEDRDERIEVTASIPGEAYVRANSLLKHVFGNLLANAVEHNDSDVPRVRVSVTRSEESVVVDVADNGSGIPDDRVPDLFGRPDSFATDHGLGLFLIGELAEQYDGSVELAETGEDGSVFRVELPRIAPDADEITAGAETAPDPSGTGATTE</sequence>
<evidence type="ECO:0000256" key="2">
    <source>
        <dbReference type="ARBA" id="ARBA00012438"/>
    </source>
</evidence>
<comment type="caution">
    <text evidence="10">The sequence shown here is derived from an EMBL/GenBank/DDBJ whole genome shotgun (WGS) entry which is preliminary data.</text>
</comment>
<dbReference type="InterPro" id="IPR005467">
    <property type="entry name" value="His_kinase_dom"/>
</dbReference>
<dbReference type="PRINTS" id="PR00344">
    <property type="entry name" value="BCTRLSENSOR"/>
</dbReference>
<accession>A0ABD5Y6N0</accession>
<dbReference type="PANTHER" id="PTHR44936:SF10">
    <property type="entry name" value="SENSOR PROTEIN RSTB"/>
    <property type="match status" value="1"/>
</dbReference>
<dbReference type="Gene3D" id="3.30.565.10">
    <property type="entry name" value="Histidine kinase-like ATPase, C-terminal domain"/>
    <property type="match status" value="1"/>
</dbReference>
<feature type="region of interest" description="Disordered" evidence="7">
    <location>
        <begin position="379"/>
        <end position="401"/>
    </location>
</feature>
<feature type="transmembrane region" description="Helical" evidence="8">
    <location>
        <begin position="53"/>
        <end position="74"/>
    </location>
</feature>
<dbReference type="GO" id="GO:0004673">
    <property type="term" value="F:protein histidine kinase activity"/>
    <property type="evidence" value="ECO:0007669"/>
    <property type="project" value="UniProtKB-EC"/>
</dbReference>
<keyword evidence="4" id="KW-0547">Nucleotide-binding</keyword>
<evidence type="ECO:0000256" key="1">
    <source>
        <dbReference type="ARBA" id="ARBA00000085"/>
    </source>
</evidence>
<dbReference type="AlphaFoldDB" id="A0ABD5Y6N0"/>
<evidence type="ECO:0000256" key="3">
    <source>
        <dbReference type="ARBA" id="ARBA00022679"/>
    </source>
</evidence>
<evidence type="ECO:0000313" key="11">
    <source>
        <dbReference type="Proteomes" id="UP001596432"/>
    </source>
</evidence>
<keyword evidence="8" id="KW-0472">Membrane</keyword>
<feature type="domain" description="Histidine kinase" evidence="9">
    <location>
        <begin position="172"/>
        <end position="377"/>
    </location>
</feature>
<feature type="transmembrane region" description="Helical" evidence="8">
    <location>
        <begin position="12"/>
        <end position="33"/>
    </location>
</feature>
<proteinExistence type="predicted"/>
<keyword evidence="6" id="KW-0067">ATP-binding</keyword>
<evidence type="ECO:0000256" key="8">
    <source>
        <dbReference type="SAM" id="Phobius"/>
    </source>
</evidence>
<reference evidence="10 11" key="1">
    <citation type="journal article" date="2019" name="Int. J. Syst. Evol. Microbiol.">
        <title>The Global Catalogue of Microorganisms (GCM) 10K type strain sequencing project: providing services to taxonomists for standard genome sequencing and annotation.</title>
        <authorList>
            <consortium name="The Broad Institute Genomics Platform"/>
            <consortium name="The Broad Institute Genome Sequencing Center for Infectious Disease"/>
            <person name="Wu L."/>
            <person name="Ma J."/>
        </authorList>
    </citation>
    <scope>NUCLEOTIDE SEQUENCE [LARGE SCALE GENOMIC DNA]</scope>
    <source>
        <strain evidence="10 11">XZYJT29</strain>
    </source>
</reference>
<dbReference type="InterPro" id="IPR004358">
    <property type="entry name" value="Sig_transdc_His_kin-like_C"/>
</dbReference>
<dbReference type="InterPro" id="IPR050980">
    <property type="entry name" value="2C_sensor_his_kinase"/>
</dbReference>
<dbReference type="PANTHER" id="PTHR44936">
    <property type="entry name" value="SENSOR PROTEIN CREC"/>
    <property type="match status" value="1"/>
</dbReference>
<keyword evidence="11" id="KW-1185">Reference proteome</keyword>
<protein>
    <recommendedName>
        <fullName evidence="2">histidine kinase</fullName>
        <ecNumber evidence="2">2.7.13.3</ecNumber>
    </recommendedName>
</protein>
<dbReference type="EMBL" id="JBHTAS010000001">
    <property type="protein sequence ID" value="MFC7141523.1"/>
    <property type="molecule type" value="Genomic_DNA"/>
</dbReference>